<keyword evidence="2" id="KW-0547">Nucleotide-binding</keyword>
<dbReference type="InterPro" id="IPR045529">
    <property type="entry name" value="DUF6469"/>
</dbReference>
<keyword evidence="11" id="KW-1185">Reference proteome</keyword>
<dbReference type="GO" id="GO:0005524">
    <property type="term" value="F:ATP binding"/>
    <property type="evidence" value="ECO:0007669"/>
    <property type="project" value="UniProtKB-KW"/>
</dbReference>
<dbReference type="InterPro" id="IPR027417">
    <property type="entry name" value="P-loop_NTPase"/>
</dbReference>
<evidence type="ECO:0000313" key="10">
    <source>
        <dbReference type="EMBL" id="CAH9138946.1"/>
    </source>
</evidence>
<dbReference type="Pfam" id="PF13086">
    <property type="entry name" value="AAA_11"/>
    <property type="match status" value="2"/>
</dbReference>
<feature type="domain" description="DNA2/NAM7 helicase-like C-terminal" evidence="8">
    <location>
        <begin position="703"/>
        <end position="900"/>
    </location>
</feature>
<evidence type="ECO:0000256" key="2">
    <source>
        <dbReference type="ARBA" id="ARBA00022741"/>
    </source>
</evidence>
<proteinExistence type="predicted"/>
<evidence type="ECO:0000256" key="3">
    <source>
        <dbReference type="ARBA" id="ARBA00022801"/>
    </source>
</evidence>
<sequence length="978" mass="110641">MSREEKRVQGEGLINAVFSWSLEDVMNRNLYREKVKEIPETFLRTNEYMKLFVDPLVEETHADLYSSLTNSLRNAPACEVEELLVPLPSKDLDQPKDPKSSITILLKRVKDHGKWILPYKPQSGDLIAFSDIRPNRIEDLNRPKIPYFLAVVQGQEEEEDEEEETDLFPILPSKPLSFLERLAEDREKGNTLFIVYLTNLTTNIRIWMSLKGEGRTPKVMLPNFQIIRTVLHSSRPPNDEGNCSLCFGNGIDDDDDDTLTLKAKTAVKLFGLDSSQEEAILRCVKARQCKHRKSVKLIWGPPGTGKTKTVASLLSVLYNMKCTTLTCAPTNIAVLGVAKRLMELVREAGLECDSYGLGDIVVFGNGERMKIEDHEDLWDVFLSYRVAAIKKWVLRHRWQSVLIEMIKLLQKPEVTYTEHLKQGGSNDDDEEPQLEEKETGEMKNKDLKKTNTNKGLKKFIVQMVKKGKKKKARDEPFSCKKKASGICYDNVAKTKQGVKVCTFEEFFMKRYKSLTERFQCCVETFCTHLPTSYISLEALKKLSGALGSLQTLGGLLMSAESHGGLSEGLKGNEASSSCIFKWKDEYDYLQKTKPECIALLESLRTCITLPDDLSEDSETHKIREFILKHATLIFCTASSSYTLHTEWMGPIELLLVDEAAQLKECESTIPLQLYGLQQAILIGDEKQLPAMVQSKICEKAAFGRSLFERLVKLGHTKHLLNVQYRMHPSISLFPNKQFYEKKVMNGPNVTKEGYEKRFLQGEMFGPFSFIDIRGGSEDRDNSCSSKNKAEVFAVAEIVAMLHRECLLSKQRVRVGCISPYKAQVFAIQQKLGKKYSTDIDSQFSVNVRSVDGFQGGEEDVIIISTVRSNGSGSVGFLSNFQRTNVALTRARYCLWVLGNSWTLINSGSVWRDLVVDSKVRGCYYDSCNDSNLAKAIAEAASSDDLFNKFSAMDIAQSHRTAGYMKVFQKNRARFSKEL</sequence>
<evidence type="ECO:0000259" key="7">
    <source>
        <dbReference type="Pfam" id="PF13086"/>
    </source>
</evidence>
<dbReference type="GO" id="GO:0005694">
    <property type="term" value="C:chromosome"/>
    <property type="evidence" value="ECO:0007669"/>
    <property type="project" value="UniProtKB-ARBA"/>
</dbReference>
<dbReference type="Pfam" id="PF20073">
    <property type="entry name" value="DUF6469"/>
    <property type="match status" value="1"/>
</dbReference>
<evidence type="ECO:0000256" key="5">
    <source>
        <dbReference type="ARBA" id="ARBA00022840"/>
    </source>
</evidence>
<dbReference type="SUPFAM" id="SSF52540">
    <property type="entry name" value="P-loop containing nucleoside triphosphate hydrolases"/>
    <property type="match status" value="1"/>
</dbReference>
<comment type="caution">
    <text evidence="10">The sequence shown here is derived from an EMBL/GenBank/DDBJ whole genome shotgun (WGS) entry which is preliminary data.</text>
</comment>
<dbReference type="AlphaFoldDB" id="A0AAV0FTE6"/>
<keyword evidence="3" id="KW-0378">Hydrolase</keyword>
<reference evidence="10" key="1">
    <citation type="submission" date="2022-07" db="EMBL/GenBank/DDBJ databases">
        <authorList>
            <person name="Macas J."/>
            <person name="Novak P."/>
            <person name="Neumann P."/>
        </authorList>
    </citation>
    <scope>NUCLEOTIDE SEQUENCE</scope>
</reference>
<accession>A0AAV0FTE6</accession>
<evidence type="ECO:0000256" key="6">
    <source>
        <dbReference type="SAM" id="MobiDB-lite"/>
    </source>
</evidence>
<dbReference type="EMBL" id="CAMAPF010001014">
    <property type="protein sequence ID" value="CAH9138946.1"/>
    <property type="molecule type" value="Genomic_DNA"/>
</dbReference>
<dbReference type="PANTHER" id="PTHR10887">
    <property type="entry name" value="DNA2/NAM7 HELICASE FAMILY"/>
    <property type="match status" value="1"/>
</dbReference>
<dbReference type="InterPro" id="IPR045055">
    <property type="entry name" value="DNA2/NAM7-like"/>
</dbReference>
<dbReference type="FunFam" id="3.40.50.300:FF:000326">
    <property type="entry name" value="P-loop containing nucleoside triphosphate hydrolase"/>
    <property type="match status" value="1"/>
</dbReference>
<evidence type="ECO:0000259" key="8">
    <source>
        <dbReference type="Pfam" id="PF13087"/>
    </source>
</evidence>
<comment type="subcellular location">
    <subcellularLocation>
        <location evidence="1">Plastid</location>
    </subcellularLocation>
</comment>
<dbReference type="Gene3D" id="3.40.50.300">
    <property type="entry name" value="P-loop containing nucleotide triphosphate hydrolases"/>
    <property type="match status" value="2"/>
</dbReference>
<keyword evidence="5" id="KW-0067">ATP-binding</keyword>
<dbReference type="InterPro" id="IPR041679">
    <property type="entry name" value="DNA2/NAM7-like_C"/>
</dbReference>
<feature type="domain" description="DNA2/NAM7 helicase helicase" evidence="7">
    <location>
        <begin position="272"/>
        <end position="472"/>
    </location>
</feature>
<keyword evidence="4" id="KW-0347">Helicase</keyword>
<organism evidence="10 11">
    <name type="scientific">Cuscuta epithymum</name>
    <dbReference type="NCBI Taxonomy" id="186058"/>
    <lineage>
        <taxon>Eukaryota</taxon>
        <taxon>Viridiplantae</taxon>
        <taxon>Streptophyta</taxon>
        <taxon>Embryophyta</taxon>
        <taxon>Tracheophyta</taxon>
        <taxon>Spermatophyta</taxon>
        <taxon>Magnoliopsida</taxon>
        <taxon>eudicotyledons</taxon>
        <taxon>Gunneridae</taxon>
        <taxon>Pentapetalae</taxon>
        <taxon>asterids</taxon>
        <taxon>lamiids</taxon>
        <taxon>Solanales</taxon>
        <taxon>Convolvulaceae</taxon>
        <taxon>Cuscuteae</taxon>
        <taxon>Cuscuta</taxon>
        <taxon>Cuscuta subgen. Cuscuta</taxon>
    </lineage>
</organism>
<feature type="domain" description="DNA2/NAM7 helicase helicase" evidence="7">
    <location>
        <begin position="618"/>
        <end position="695"/>
    </location>
</feature>
<feature type="region of interest" description="Disordered" evidence="6">
    <location>
        <begin position="419"/>
        <end position="448"/>
    </location>
</feature>
<feature type="domain" description="DUF6469" evidence="9">
    <location>
        <begin position="108"/>
        <end position="211"/>
    </location>
</feature>
<evidence type="ECO:0000313" key="11">
    <source>
        <dbReference type="Proteomes" id="UP001152523"/>
    </source>
</evidence>
<dbReference type="GO" id="GO:0004386">
    <property type="term" value="F:helicase activity"/>
    <property type="evidence" value="ECO:0007669"/>
    <property type="project" value="UniProtKB-KW"/>
</dbReference>
<evidence type="ECO:0000256" key="4">
    <source>
        <dbReference type="ARBA" id="ARBA00022806"/>
    </source>
</evidence>
<gene>
    <name evidence="10" type="ORF">CEPIT_LOCUS37207</name>
</gene>
<name>A0AAV0FTE6_9ASTE</name>
<dbReference type="InterPro" id="IPR041677">
    <property type="entry name" value="DNA2/NAM7_AAA_11"/>
</dbReference>
<dbReference type="GO" id="GO:0016787">
    <property type="term" value="F:hydrolase activity"/>
    <property type="evidence" value="ECO:0007669"/>
    <property type="project" value="UniProtKB-KW"/>
</dbReference>
<dbReference type="GO" id="GO:0009536">
    <property type="term" value="C:plastid"/>
    <property type="evidence" value="ECO:0007669"/>
    <property type="project" value="UniProtKB-SubCell"/>
</dbReference>
<dbReference type="InterPro" id="IPR047187">
    <property type="entry name" value="SF1_C_Upf1"/>
</dbReference>
<dbReference type="Pfam" id="PF13087">
    <property type="entry name" value="AAA_12"/>
    <property type="match status" value="1"/>
</dbReference>
<dbReference type="CDD" id="cd18808">
    <property type="entry name" value="SF1_C_Upf1"/>
    <property type="match status" value="1"/>
</dbReference>
<dbReference type="PANTHER" id="PTHR10887:SF522">
    <property type="entry name" value="P-LOOP CONTAINING NUCLEOSIDE TRIPHOSPHATE HYDROLASES SUPERFAMILY PROTEIN"/>
    <property type="match status" value="1"/>
</dbReference>
<evidence type="ECO:0008006" key="12">
    <source>
        <dbReference type="Google" id="ProtNLM"/>
    </source>
</evidence>
<evidence type="ECO:0000256" key="1">
    <source>
        <dbReference type="ARBA" id="ARBA00004474"/>
    </source>
</evidence>
<protein>
    <recommendedName>
        <fullName evidence="12">Helicase MAGATAMA 3</fullName>
    </recommendedName>
</protein>
<feature type="compositionally biased region" description="Basic and acidic residues" evidence="6">
    <location>
        <begin position="434"/>
        <end position="448"/>
    </location>
</feature>
<dbReference type="Proteomes" id="UP001152523">
    <property type="component" value="Unassembled WGS sequence"/>
</dbReference>
<evidence type="ECO:0000259" key="9">
    <source>
        <dbReference type="Pfam" id="PF20073"/>
    </source>
</evidence>